<comment type="catalytic activity">
    <reaction evidence="1">
        <text>Hydrolysis of terminal non-reducing beta-D-galactose residues in beta-D-galactosides.</text>
        <dbReference type="EC" id="3.2.1.23"/>
    </reaction>
</comment>
<evidence type="ECO:0000256" key="4">
    <source>
        <dbReference type="ARBA" id="ARBA00022801"/>
    </source>
</evidence>
<keyword evidence="5" id="KW-0326">Glycosidase</keyword>
<dbReference type="Pfam" id="PF02836">
    <property type="entry name" value="Glyco_hydro_2_C"/>
    <property type="match status" value="1"/>
</dbReference>
<evidence type="ECO:0000256" key="3">
    <source>
        <dbReference type="ARBA" id="ARBA00012756"/>
    </source>
</evidence>
<proteinExistence type="inferred from homology"/>
<dbReference type="Gene3D" id="2.60.40.10">
    <property type="entry name" value="Immunoglobulins"/>
    <property type="match status" value="2"/>
</dbReference>
<sequence length="1312" mass="148874">MIEWEANYLRNSTNDSIRIRANSGKSDVDGVMTDRLISCGEHMEGILPGSLGRKHPPGWPWLRWFNKVCDLIYGCFMAEVANRVTRACKYMLLTAKLRRVYNLRTALHPTEASAWRNAGLVILKSRELRRTSNVNGSFIQVEASNLLPLDSQSQWDNVHRTVQQQTSLRLTSAGKAIVTLASIPGLKAHFPNVRPRIMVTMIAERLSKVGPRPTQAWEAVKRDTSFFAFSVLFFWNFSSGAMASPPSPRSTILGPRSRLELRLNFQANIENTGHISGSHSVPMLPSSGPPAALEIGASGIFPEKQPDFNNFDIIRRNTLPPRSYFFLYENEKDALSHDTSKAKCQLLSGKKWKFSFSKNPFQGEVDFYKESFDVSDWDEVQVPGMWNLQGYGKGPHYTNMDYPWNPNPPYVPLVDNECGRYVTHFEVAEDLEGHQMRLRFEGCETGLTVYVNGHDVGYSQGSRNPSEFDVSKYIKFGKTNTLAVEVYQRTNGVYLEDQDHWWLAGIFRDVYLHAWPKPAHIEDFFVHALLDATYQEGILKVDVQLSDKAKVHLKLLDADGKEILTSSQTGSPNVVFELDVSNPHKWSAEEPYLYSLVLSADDHYISQKIGFRRTELIDGVYCINGQPIKFRGVNRHEHHPDFGRAVPYDFMRRDLLMMKKHNINAIRTSHYINDPRMYDVADELGLWILDEADLECHGFGTCGGDASAYASDNPDWEEAYVDRARQMVQRDKNHVSVVIWSLGNESFYGRNHQAMYDYIKSVDKTRLVHYEGDWEARSADIFSCMYRPQDQMVSWGEDKAWSKPLIMCEYIHAMGNGPGGASEYVEAFYKYPRLMGGFVWEWANHGLRTKTPEGEEYMGYGGDFGDEPNDYNFVMDGLIFSNHTPTPGLTNYAKIIEPVQCLRLHGSKVTIINRYDIISLDHLKCVWSIIGDGQLIEGGELKIPKGIKPHTEGTIHLDSLPPPPVGESYLHLDFSLLHDTSWAKAGHIVAFGEFRLAPPLSLAHSRYLAVAPEHCPTMEQITSNGTPKLVIRSSWGTVWEFDQTMGTLTSWKRLAFPDTNVLTEPLTFSLYRALTDNDRGGSAGGDWRNSRLHQVKAHPLQVKWERRPDGSLEITAHHRVAPPALNWGLMTTTSYRFVGGSVSISVSAKINGYRKPRWFAKFGLKLGLADVESAKWFGRGPGESYRDKKLSQAWGNHEEKIDKLFVDYEFPQDGGSRSDVRWVEFCRKEGGKVLRARFGDFEGAGFQGLRYSTEDLDECTHPYELHKRKRKDTVVSLDWVHHGLGTGSCGPSTLAQYELKADQDFKFHVLLD</sequence>
<gene>
    <name evidence="8" type="ORF">PoMZ_11590</name>
</gene>
<evidence type="ECO:0000313" key="9">
    <source>
        <dbReference type="Proteomes" id="UP000294847"/>
    </source>
</evidence>
<dbReference type="InterPro" id="IPR011013">
    <property type="entry name" value="Gal_mutarotase_sf_dom"/>
</dbReference>
<dbReference type="InterPro" id="IPR036156">
    <property type="entry name" value="Beta-gal/glucu_dom_sf"/>
</dbReference>
<dbReference type="InterPro" id="IPR008979">
    <property type="entry name" value="Galactose-bd-like_sf"/>
</dbReference>
<dbReference type="SUPFAM" id="SSF49303">
    <property type="entry name" value="beta-Galactosidase/glucuronidase domain"/>
    <property type="match status" value="2"/>
</dbReference>
<protein>
    <recommendedName>
        <fullName evidence="3">beta-galactosidase</fullName>
        <ecNumber evidence="3">3.2.1.23</ecNumber>
    </recommendedName>
    <alternativeName>
        <fullName evidence="6">Lactase</fullName>
    </alternativeName>
</protein>
<dbReference type="GO" id="GO:0005990">
    <property type="term" value="P:lactose catabolic process"/>
    <property type="evidence" value="ECO:0007669"/>
    <property type="project" value="TreeGrafter"/>
</dbReference>
<evidence type="ECO:0000256" key="2">
    <source>
        <dbReference type="ARBA" id="ARBA00007401"/>
    </source>
</evidence>
<dbReference type="Pfam" id="PF16353">
    <property type="entry name" value="LacZ_4"/>
    <property type="match status" value="1"/>
</dbReference>
<evidence type="ECO:0000256" key="1">
    <source>
        <dbReference type="ARBA" id="ARBA00001412"/>
    </source>
</evidence>
<dbReference type="InterPro" id="IPR004199">
    <property type="entry name" value="B-gal_small/dom_5"/>
</dbReference>
<dbReference type="EMBL" id="CP034208">
    <property type="protein sequence ID" value="QBZ62704.1"/>
    <property type="molecule type" value="Genomic_DNA"/>
</dbReference>
<dbReference type="InterPro" id="IPR014718">
    <property type="entry name" value="GH-type_carb-bd"/>
</dbReference>
<reference evidence="8 9" key="1">
    <citation type="journal article" date="2019" name="Mol. Biol. Evol.">
        <title>Blast fungal genomes show frequent chromosomal changes, gene gains and losses, and effector gene turnover.</title>
        <authorList>
            <person name="Gomez Luciano L.B."/>
            <person name="Jason Tsai I."/>
            <person name="Chuma I."/>
            <person name="Tosa Y."/>
            <person name="Chen Y.H."/>
            <person name="Li J.Y."/>
            <person name="Li M.Y."/>
            <person name="Jade Lu M.Y."/>
            <person name="Nakayashiki H."/>
            <person name="Li W.H."/>
        </authorList>
    </citation>
    <scope>NUCLEOTIDE SEQUENCE [LARGE SCALE GENOMIC DNA]</scope>
    <source>
        <strain evidence="8">MZ5-1-6</strain>
    </source>
</reference>
<dbReference type="SUPFAM" id="SSF49785">
    <property type="entry name" value="Galactose-binding domain-like"/>
    <property type="match status" value="1"/>
</dbReference>
<dbReference type="InterPro" id="IPR013783">
    <property type="entry name" value="Ig-like_fold"/>
</dbReference>
<dbReference type="Gene3D" id="2.60.120.260">
    <property type="entry name" value="Galactose-binding domain-like"/>
    <property type="match status" value="1"/>
</dbReference>
<dbReference type="GO" id="GO:0004565">
    <property type="term" value="F:beta-galactosidase activity"/>
    <property type="evidence" value="ECO:0007669"/>
    <property type="project" value="UniProtKB-EC"/>
</dbReference>
<dbReference type="InterPro" id="IPR006103">
    <property type="entry name" value="Glyco_hydro_2_cat"/>
</dbReference>
<dbReference type="PRINTS" id="PR00132">
    <property type="entry name" value="GLHYDRLASE2"/>
</dbReference>
<dbReference type="InterPro" id="IPR006102">
    <property type="entry name" value="Ig-like_GH2"/>
</dbReference>
<dbReference type="Gene3D" id="3.20.20.80">
    <property type="entry name" value="Glycosidases"/>
    <property type="match status" value="1"/>
</dbReference>
<dbReference type="InterPro" id="IPR006104">
    <property type="entry name" value="Glyco_hydro_2_N"/>
</dbReference>
<dbReference type="InterPro" id="IPR032312">
    <property type="entry name" value="LacZ_4"/>
</dbReference>
<feature type="domain" description="Beta galactosidase small chain/" evidence="7">
    <location>
        <begin position="1030"/>
        <end position="1312"/>
    </location>
</feature>
<dbReference type="Proteomes" id="UP000294847">
    <property type="component" value="Chromosome 5"/>
</dbReference>
<keyword evidence="4" id="KW-0378">Hydrolase</keyword>
<dbReference type="SUPFAM" id="SSF51445">
    <property type="entry name" value="(Trans)glycosidases"/>
    <property type="match status" value="1"/>
</dbReference>
<dbReference type="EC" id="3.2.1.23" evidence="3"/>
<dbReference type="PROSITE" id="PS00608">
    <property type="entry name" value="GLYCOSYL_HYDROL_F2_2"/>
    <property type="match status" value="1"/>
</dbReference>
<dbReference type="SUPFAM" id="SSF74650">
    <property type="entry name" value="Galactose mutarotase-like"/>
    <property type="match status" value="1"/>
</dbReference>
<dbReference type="GO" id="GO:0009341">
    <property type="term" value="C:beta-galactosidase complex"/>
    <property type="evidence" value="ECO:0007669"/>
    <property type="project" value="InterPro"/>
</dbReference>
<evidence type="ECO:0000256" key="5">
    <source>
        <dbReference type="ARBA" id="ARBA00023295"/>
    </source>
</evidence>
<dbReference type="GO" id="GO:0030246">
    <property type="term" value="F:carbohydrate binding"/>
    <property type="evidence" value="ECO:0007669"/>
    <property type="project" value="InterPro"/>
</dbReference>
<dbReference type="PANTHER" id="PTHR46323">
    <property type="entry name" value="BETA-GALACTOSIDASE"/>
    <property type="match status" value="1"/>
</dbReference>
<dbReference type="Pfam" id="PF02837">
    <property type="entry name" value="Glyco_hydro_2_N"/>
    <property type="match status" value="1"/>
</dbReference>
<accession>A0A4P7NKR6</accession>
<name>A0A4P7NKR6_PYROR</name>
<dbReference type="FunFam" id="3.20.20.80:FF:000018">
    <property type="entry name" value="Beta-galactosidase"/>
    <property type="match status" value="1"/>
</dbReference>
<dbReference type="InterPro" id="IPR050347">
    <property type="entry name" value="Bact_Beta-galactosidase"/>
</dbReference>
<comment type="similarity">
    <text evidence="2">Belongs to the glycosyl hydrolase 2 family.</text>
</comment>
<dbReference type="Pfam" id="PF00703">
    <property type="entry name" value="Glyco_hydro_2"/>
    <property type="match status" value="1"/>
</dbReference>
<organism evidence="8 9">
    <name type="scientific">Pyricularia oryzae</name>
    <name type="common">Rice blast fungus</name>
    <name type="synonym">Magnaporthe oryzae</name>
    <dbReference type="NCBI Taxonomy" id="318829"/>
    <lineage>
        <taxon>Eukaryota</taxon>
        <taxon>Fungi</taxon>
        <taxon>Dikarya</taxon>
        <taxon>Ascomycota</taxon>
        <taxon>Pezizomycotina</taxon>
        <taxon>Sordariomycetes</taxon>
        <taxon>Sordariomycetidae</taxon>
        <taxon>Magnaporthales</taxon>
        <taxon>Pyriculariaceae</taxon>
        <taxon>Pyricularia</taxon>
    </lineage>
</organism>
<evidence type="ECO:0000259" key="7">
    <source>
        <dbReference type="SMART" id="SM01038"/>
    </source>
</evidence>
<dbReference type="InterPro" id="IPR006101">
    <property type="entry name" value="Glyco_hydro_2"/>
</dbReference>
<dbReference type="PANTHER" id="PTHR46323:SF2">
    <property type="entry name" value="BETA-GALACTOSIDASE"/>
    <property type="match status" value="1"/>
</dbReference>
<dbReference type="InterPro" id="IPR017853">
    <property type="entry name" value="GH"/>
</dbReference>
<dbReference type="SMART" id="SM01038">
    <property type="entry name" value="Bgal_small_N"/>
    <property type="match status" value="1"/>
</dbReference>
<dbReference type="Pfam" id="PF02929">
    <property type="entry name" value="Bgal_small_N"/>
    <property type="match status" value="1"/>
</dbReference>
<evidence type="ECO:0000313" key="8">
    <source>
        <dbReference type="EMBL" id="QBZ62704.1"/>
    </source>
</evidence>
<dbReference type="InterPro" id="IPR023232">
    <property type="entry name" value="Glyco_hydro_2_AS"/>
</dbReference>
<dbReference type="Gene3D" id="2.70.98.10">
    <property type="match status" value="1"/>
</dbReference>
<evidence type="ECO:0000256" key="6">
    <source>
        <dbReference type="ARBA" id="ARBA00032230"/>
    </source>
</evidence>